<protein>
    <recommendedName>
        <fullName evidence="7">Heme oxygenase</fullName>
    </recommendedName>
</protein>
<dbReference type="SUPFAM" id="SSF48613">
    <property type="entry name" value="Heme oxygenase-like"/>
    <property type="match status" value="1"/>
</dbReference>
<accession>A0AAD7FY56</accession>
<evidence type="ECO:0000256" key="4">
    <source>
        <dbReference type="SAM" id="Phobius"/>
    </source>
</evidence>
<dbReference type="GO" id="GO:0006788">
    <property type="term" value="P:heme oxidation"/>
    <property type="evidence" value="ECO:0007669"/>
    <property type="project" value="InterPro"/>
</dbReference>
<keyword evidence="4" id="KW-0812">Transmembrane</keyword>
<evidence type="ECO:0000313" key="5">
    <source>
        <dbReference type="EMBL" id="KAJ7643893.1"/>
    </source>
</evidence>
<dbReference type="InterPro" id="IPR016053">
    <property type="entry name" value="Haem_Oase-like"/>
</dbReference>
<proteinExistence type="predicted"/>
<keyword evidence="3" id="KW-0408">Iron</keyword>
<dbReference type="Gene3D" id="1.20.910.10">
    <property type="entry name" value="Heme oxygenase-like"/>
    <property type="match status" value="1"/>
</dbReference>
<keyword evidence="6" id="KW-1185">Reference proteome</keyword>
<dbReference type="InterPro" id="IPR002051">
    <property type="entry name" value="Haem_Oase"/>
</dbReference>
<keyword evidence="2" id="KW-0479">Metal-binding</keyword>
<keyword evidence="4" id="KW-0472">Membrane</keyword>
<evidence type="ECO:0000256" key="2">
    <source>
        <dbReference type="ARBA" id="ARBA00022723"/>
    </source>
</evidence>
<dbReference type="AlphaFoldDB" id="A0AAD7FY56"/>
<keyword evidence="4" id="KW-1133">Transmembrane helix</keyword>
<dbReference type="InterPro" id="IPR016084">
    <property type="entry name" value="Haem_Oase-like_multi-hlx"/>
</dbReference>
<evidence type="ECO:0000256" key="3">
    <source>
        <dbReference type="ARBA" id="ARBA00023004"/>
    </source>
</evidence>
<keyword evidence="1" id="KW-0349">Heme</keyword>
<evidence type="ECO:0000256" key="1">
    <source>
        <dbReference type="ARBA" id="ARBA00022617"/>
    </source>
</evidence>
<dbReference type="PRINTS" id="PR00088">
    <property type="entry name" value="HAEMOXYGNASE"/>
</dbReference>
<dbReference type="GO" id="GO:0004392">
    <property type="term" value="F:heme oxygenase (decyclizing) activity"/>
    <property type="evidence" value="ECO:0007669"/>
    <property type="project" value="InterPro"/>
</dbReference>
<feature type="transmembrane region" description="Helical" evidence="4">
    <location>
        <begin position="254"/>
        <end position="278"/>
    </location>
</feature>
<gene>
    <name evidence="5" type="ORF">FB45DRAFT_896370</name>
</gene>
<dbReference type="CDD" id="cd19165">
    <property type="entry name" value="HemeO"/>
    <property type="match status" value="1"/>
</dbReference>
<dbReference type="Pfam" id="PF01126">
    <property type="entry name" value="Heme_oxygenase"/>
    <property type="match status" value="1"/>
</dbReference>
<evidence type="ECO:0000313" key="6">
    <source>
        <dbReference type="Proteomes" id="UP001221142"/>
    </source>
</evidence>
<reference evidence="5" key="1">
    <citation type="submission" date="2023-03" db="EMBL/GenBank/DDBJ databases">
        <title>Massive genome expansion in bonnet fungi (Mycena s.s.) driven by repeated elements and novel gene families across ecological guilds.</title>
        <authorList>
            <consortium name="Lawrence Berkeley National Laboratory"/>
            <person name="Harder C.B."/>
            <person name="Miyauchi S."/>
            <person name="Viragh M."/>
            <person name="Kuo A."/>
            <person name="Thoen E."/>
            <person name="Andreopoulos B."/>
            <person name="Lu D."/>
            <person name="Skrede I."/>
            <person name="Drula E."/>
            <person name="Henrissat B."/>
            <person name="Morin E."/>
            <person name="Kohler A."/>
            <person name="Barry K."/>
            <person name="LaButti K."/>
            <person name="Morin E."/>
            <person name="Salamov A."/>
            <person name="Lipzen A."/>
            <person name="Mereny Z."/>
            <person name="Hegedus B."/>
            <person name="Baldrian P."/>
            <person name="Stursova M."/>
            <person name="Weitz H."/>
            <person name="Taylor A."/>
            <person name="Grigoriev I.V."/>
            <person name="Nagy L.G."/>
            <person name="Martin F."/>
            <person name="Kauserud H."/>
        </authorList>
    </citation>
    <scope>NUCLEOTIDE SEQUENCE</scope>
    <source>
        <strain evidence="5">9284</strain>
    </source>
</reference>
<organism evidence="5 6">
    <name type="scientific">Roridomyces roridus</name>
    <dbReference type="NCBI Taxonomy" id="1738132"/>
    <lineage>
        <taxon>Eukaryota</taxon>
        <taxon>Fungi</taxon>
        <taxon>Dikarya</taxon>
        <taxon>Basidiomycota</taxon>
        <taxon>Agaricomycotina</taxon>
        <taxon>Agaricomycetes</taxon>
        <taxon>Agaricomycetidae</taxon>
        <taxon>Agaricales</taxon>
        <taxon>Marasmiineae</taxon>
        <taxon>Mycenaceae</taxon>
        <taxon>Roridomyces</taxon>
    </lineage>
</organism>
<dbReference type="PANTHER" id="PTHR10720">
    <property type="entry name" value="HEME OXYGENASE"/>
    <property type="match status" value="1"/>
</dbReference>
<dbReference type="GO" id="GO:0046872">
    <property type="term" value="F:metal ion binding"/>
    <property type="evidence" value="ECO:0007669"/>
    <property type="project" value="UniProtKB-KW"/>
</dbReference>
<dbReference type="Proteomes" id="UP001221142">
    <property type="component" value="Unassembled WGS sequence"/>
</dbReference>
<dbReference type="EMBL" id="JARKIF010000003">
    <property type="protein sequence ID" value="KAJ7643893.1"/>
    <property type="molecule type" value="Genomic_DNA"/>
</dbReference>
<evidence type="ECO:0008006" key="7">
    <source>
        <dbReference type="Google" id="ProtNLM"/>
    </source>
</evidence>
<dbReference type="PANTHER" id="PTHR10720:SF0">
    <property type="entry name" value="HEME OXYGENASE"/>
    <property type="match status" value="1"/>
</dbReference>
<name>A0AAD7FY56_9AGAR</name>
<sequence length="298" mass="32785">MSVIDLSLPLSDVLKEGTKQAHEEVEVSPAATAMLRGDLPREEYIRFLMMLWHIYDTFERGLERHQTHPVLAPTYNPTLLARAPPLSADIAYLLGVTEAQWKSHPIHTKLMADKPPALATHISEIQAISDSQDPSPLLAHAYVRYLGDLSGGQTIQRALSKAYDLTPGGAGLTFYAFKELHSSKPANIGEMKRIKEWFRAKMNEGAGDNMDVKQAVMLEASRVFELTGTIFSAVRLESKVVYDADKDASAPRTFSIASVSAVVLAICVGHFALTVGGFTGERGYDKLIAMEEWLLGKN</sequence>
<comment type="caution">
    <text evidence="5">The sequence shown here is derived from an EMBL/GenBank/DDBJ whole genome shotgun (WGS) entry which is preliminary data.</text>
</comment>